<dbReference type="GO" id="GO:0003824">
    <property type="term" value="F:catalytic activity"/>
    <property type="evidence" value="ECO:0007669"/>
    <property type="project" value="InterPro"/>
</dbReference>
<dbReference type="Proteomes" id="UP000066480">
    <property type="component" value="Chromosome"/>
</dbReference>
<feature type="transmembrane region" description="Helical" evidence="1">
    <location>
        <begin position="315"/>
        <end position="333"/>
    </location>
</feature>
<keyword evidence="1" id="KW-0472">Membrane</keyword>
<sequence>MSTTETTLSARSTQHAVAPQAIAVGAAIVLLLDVIPVWLLSITTIYGQAGDTSVVQMLVFALVWFVLPGLAVLVRSRWLLLVAIGLAGLGRLLLQADVSPDVQVYASSVTVLMLLCWFVAAARTSEFDGRAVAFGFYAGVAASVTIRVALGGVPPMWTTPVVGWAITVALMAIACASTRLVLRQPSVTSYAPGRLWFALWPALVVVLLVTGAPLRATVAVESGHRAGQLLIVAACIGGAALTLLPQQTWVRSVAAATFLVLFGVALMARATVDGVHGVLPSWAVLPQAGAAATLGLLMGNMAAPSGPATARRRQLTAWGGQLVFFVVIFVFFASEAVALPFPAAAIPIAVAALLAVLSLRPGSASSPVSRTSSPRARTIGSWVAVAAVGVLICTPATTAASPPSPSAGHGFPVRLLSYNVHVGGVSLDGRYDPDRIADVIDREKPDVVWLSEMDRGWAVDGDHDALPSIARRLGMRYVYAPAAGPDWGDAVLSRFPIRVNEQRVLPAAGAPTGAQALSVTIDVGKGQRLGVVGTHLQTLDDNVTVPPEQSQAVADMATRVMRTGTPVVVTGDLNDKPGSVALRPLDRSLVDGLHAWRPVATFPADQPTDELDQIYLSPDLAVSNLFVGRTTASDHLPVTITLEHR</sequence>
<reference evidence="3 4" key="1">
    <citation type="submission" date="2015-03" db="EMBL/GenBank/DDBJ databases">
        <title>Luteipulveratus halotolerans sp. nov., a novel actinobacterium (Dermacoccaceae) from Sarawak, Malaysia.</title>
        <authorList>
            <person name="Juboi H."/>
            <person name="Basik A."/>
            <person name="Shamsul S.S."/>
            <person name="Arnold P."/>
            <person name="Schmitt E.K."/>
            <person name="Sanglier J.-J."/>
            <person name="Yeo T."/>
        </authorList>
    </citation>
    <scope>NUCLEOTIDE SEQUENCE [LARGE SCALE GENOMIC DNA]</scope>
    <source>
        <strain evidence="3 4">MN07-A0370</strain>
    </source>
</reference>
<dbReference type="AlphaFoldDB" id="A0A0K1JNF4"/>
<feature type="transmembrane region" description="Helical" evidence="1">
    <location>
        <begin position="194"/>
        <end position="214"/>
    </location>
</feature>
<dbReference type="InterPro" id="IPR051916">
    <property type="entry name" value="GPI-anchor_lipid_remodeler"/>
</dbReference>
<feature type="domain" description="Endonuclease/exonuclease/phosphatase" evidence="2">
    <location>
        <begin position="416"/>
        <end position="635"/>
    </location>
</feature>
<feature type="transmembrane region" description="Helical" evidence="1">
    <location>
        <begin position="379"/>
        <end position="397"/>
    </location>
</feature>
<feature type="transmembrane region" description="Helical" evidence="1">
    <location>
        <begin position="226"/>
        <end position="244"/>
    </location>
</feature>
<dbReference type="PANTHER" id="PTHR14859:SF1">
    <property type="entry name" value="PGAP2-INTERACTING PROTEIN"/>
    <property type="match status" value="1"/>
</dbReference>
<dbReference type="InterPro" id="IPR036691">
    <property type="entry name" value="Endo/exonu/phosph_ase_sf"/>
</dbReference>
<keyword evidence="1" id="KW-1133">Transmembrane helix</keyword>
<dbReference type="Gene3D" id="3.60.10.10">
    <property type="entry name" value="Endonuclease/exonuclease/phosphatase"/>
    <property type="match status" value="1"/>
</dbReference>
<keyword evidence="4" id="KW-1185">Reference proteome</keyword>
<protein>
    <recommendedName>
        <fullName evidence="2">Endonuclease/exonuclease/phosphatase domain-containing protein</fullName>
    </recommendedName>
</protein>
<dbReference type="RefSeq" id="WP_052595837.1">
    <property type="nucleotide sequence ID" value="NZ_CP011112.1"/>
</dbReference>
<dbReference type="KEGG" id="lmoi:VV02_24300"/>
<dbReference type="PANTHER" id="PTHR14859">
    <property type="entry name" value="CALCOFLUOR WHITE HYPERSENSITIVE PROTEIN PRECURSOR"/>
    <property type="match status" value="1"/>
</dbReference>
<dbReference type="GO" id="GO:0006506">
    <property type="term" value="P:GPI anchor biosynthetic process"/>
    <property type="evidence" value="ECO:0007669"/>
    <property type="project" value="TreeGrafter"/>
</dbReference>
<dbReference type="SUPFAM" id="SSF56219">
    <property type="entry name" value="DNase I-like"/>
    <property type="match status" value="1"/>
</dbReference>
<dbReference type="EMBL" id="CP011112">
    <property type="protein sequence ID" value="AKU18244.1"/>
    <property type="molecule type" value="Genomic_DNA"/>
</dbReference>
<dbReference type="GO" id="GO:0016020">
    <property type="term" value="C:membrane"/>
    <property type="evidence" value="ECO:0007669"/>
    <property type="project" value="GOC"/>
</dbReference>
<accession>A0A0K1JNF4</accession>
<feature type="transmembrane region" description="Helical" evidence="1">
    <location>
        <begin position="78"/>
        <end position="96"/>
    </location>
</feature>
<feature type="transmembrane region" description="Helical" evidence="1">
    <location>
        <begin position="102"/>
        <end position="120"/>
    </location>
</feature>
<dbReference type="OrthoDB" id="155529at2"/>
<feature type="transmembrane region" description="Helical" evidence="1">
    <location>
        <begin position="339"/>
        <end position="359"/>
    </location>
</feature>
<keyword evidence="1" id="KW-0812">Transmembrane</keyword>
<dbReference type="Pfam" id="PF03372">
    <property type="entry name" value="Exo_endo_phos"/>
    <property type="match status" value="1"/>
</dbReference>
<dbReference type="InterPro" id="IPR005135">
    <property type="entry name" value="Endo/exonuclease/phosphatase"/>
</dbReference>
<evidence type="ECO:0000313" key="3">
    <source>
        <dbReference type="EMBL" id="AKU18244.1"/>
    </source>
</evidence>
<proteinExistence type="predicted"/>
<evidence type="ECO:0000256" key="1">
    <source>
        <dbReference type="SAM" id="Phobius"/>
    </source>
</evidence>
<feature type="transmembrane region" description="Helical" evidence="1">
    <location>
        <begin position="253"/>
        <end position="272"/>
    </location>
</feature>
<evidence type="ECO:0000313" key="4">
    <source>
        <dbReference type="Proteomes" id="UP000066480"/>
    </source>
</evidence>
<feature type="transmembrane region" description="Helical" evidence="1">
    <location>
        <begin position="21"/>
        <end position="42"/>
    </location>
</feature>
<organism evidence="3 4">
    <name type="scientific">Luteipulveratus mongoliensis</name>
    <dbReference type="NCBI Taxonomy" id="571913"/>
    <lineage>
        <taxon>Bacteria</taxon>
        <taxon>Bacillati</taxon>
        <taxon>Actinomycetota</taxon>
        <taxon>Actinomycetes</taxon>
        <taxon>Micrococcales</taxon>
        <taxon>Dermacoccaceae</taxon>
        <taxon>Luteipulveratus</taxon>
    </lineage>
</organism>
<feature type="transmembrane region" description="Helical" evidence="1">
    <location>
        <begin position="162"/>
        <end position="182"/>
    </location>
</feature>
<name>A0A0K1JNF4_9MICO</name>
<feature type="transmembrane region" description="Helical" evidence="1">
    <location>
        <begin position="284"/>
        <end position="303"/>
    </location>
</feature>
<feature type="transmembrane region" description="Helical" evidence="1">
    <location>
        <begin position="54"/>
        <end position="73"/>
    </location>
</feature>
<dbReference type="STRING" id="571913.VV02_24300"/>
<evidence type="ECO:0000259" key="2">
    <source>
        <dbReference type="Pfam" id="PF03372"/>
    </source>
</evidence>
<gene>
    <name evidence="3" type="ORF">VV02_24300</name>
</gene>
<feature type="transmembrane region" description="Helical" evidence="1">
    <location>
        <begin position="132"/>
        <end position="150"/>
    </location>
</feature>